<dbReference type="PROSITE" id="PS00723">
    <property type="entry name" value="POLYPRENYL_SYNTHASE_1"/>
    <property type="match status" value="1"/>
</dbReference>
<keyword evidence="4" id="KW-0479">Metal-binding</keyword>
<evidence type="ECO:0000256" key="5">
    <source>
        <dbReference type="ARBA" id="ARBA00022842"/>
    </source>
</evidence>
<evidence type="ECO:0000256" key="3">
    <source>
        <dbReference type="ARBA" id="ARBA00022679"/>
    </source>
</evidence>
<dbReference type="RefSeq" id="WP_231038144.1">
    <property type="nucleotide sequence ID" value="NZ_JACHFH010000004.1"/>
</dbReference>
<dbReference type="CDD" id="cd00685">
    <property type="entry name" value="Trans_IPPS_HT"/>
    <property type="match status" value="1"/>
</dbReference>
<name>A0A840UE28_9FIRM</name>
<keyword evidence="8" id="KW-1185">Reference proteome</keyword>
<proteinExistence type="inferred from homology"/>
<keyword evidence="3 6" id="KW-0808">Transferase</keyword>
<dbReference type="Gene3D" id="1.10.600.10">
    <property type="entry name" value="Farnesyl Diphosphate Synthase"/>
    <property type="match status" value="1"/>
</dbReference>
<dbReference type="AlphaFoldDB" id="A0A840UE28"/>
<evidence type="ECO:0000256" key="2">
    <source>
        <dbReference type="ARBA" id="ARBA00006706"/>
    </source>
</evidence>
<dbReference type="PROSITE" id="PS00444">
    <property type="entry name" value="POLYPRENYL_SYNTHASE_2"/>
    <property type="match status" value="1"/>
</dbReference>
<gene>
    <name evidence="7" type="ORF">HNR32_000487</name>
</gene>
<dbReference type="GO" id="GO:0008299">
    <property type="term" value="P:isoprenoid biosynthetic process"/>
    <property type="evidence" value="ECO:0007669"/>
    <property type="project" value="InterPro"/>
</dbReference>
<dbReference type="Proteomes" id="UP000559117">
    <property type="component" value="Unassembled WGS sequence"/>
</dbReference>
<dbReference type="EC" id="2.5.1.30" evidence="7"/>
<dbReference type="InterPro" id="IPR008949">
    <property type="entry name" value="Isoprenoid_synthase_dom_sf"/>
</dbReference>
<dbReference type="EMBL" id="JACHFH010000004">
    <property type="protein sequence ID" value="MBB5335366.1"/>
    <property type="molecule type" value="Genomic_DNA"/>
</dbReference>
<comment type="cofactor">
    <cofactor evidence="1">
        <name>Mg(2+)</name>
        <dbReference type="ChEBI" id="CHEBI:18420"/>
    </cofactor>
</comment>
<evidence type="ECO:0000313" key="8">
    <source>
        <dbReference type="Proteomes" id="UP000559117"/>
    </source>
</evidence>
<dbReference type="SFLD" id="SFLDS00005">
    <property type="entry name" value="Isoprenoid_Synthase_Type_I"/>
    <property type="match status" value="1"/>
</dbReference>
<dbReference type="SUPFAM" id="SSF48576">
    <property type="entry name" value="Terpenoid synthases"/>
    <property type="match status" value="1"/>
</dbReference>
<evidence type="ECO:0000256" key="4">
    <source>
        <dbReference type="ARBA" id="ARBA00022723"/>
    </source>
</evidence>
<comment type="similarity">
    <text evidence="2 6">Belongs to the FPP/GGPP synthase family.</text>
</comment>
<evidence type="ECO:0000256" key="1">
    <source>
        <dbReference type="ARBA" id="ARBA00001946"/>
    </source>
</evidence>
<dbReference type="Pfam" id="PF00348">
    <property type="entry name" value="polyprenyl_synt"/>
    <property type="match status" value="1"/>
</dbReference>
<keyword evidence="5" id="KW-0460">Magnesium</keyword>
<reference evidence="7 8" key="1">
    <citation type="submission" date="2020-08" db="EMBL/GenBank/DDBJ databases">
        <title>Genomic Encyclopedia of Type Strains, Phase IV (KMG-IV): sequencing the most valuable type-strain genomes for metagenomic binning, comparative biology and taxonomic classification.</title>
        <authorList>
            <person name="Goeker M."/>
        </authorList>
    </citation>
    <scope>NUCLEOTIDE SEQUENCE [LARGE SCALE GENOMIC DNA]</scope>
    <source>
        <strain evidence="7 8">DSM 24661</strain>
    </source>
</reference>
<organism evidence="7 8">
    <name type="scientific">Pectinatus brassicae</name>
    <dbReference type="NCBI Taxonomy" id="862415"/>
    <lineage>
        <taxon>Bacteria</taxon>
        <taxon>Bacillati</taxon>
        <taxon>Bacillota</taxon>
        <taxon>Negativicutes</taxon>
        <taxon>Selenomonadales</taxon>
        <taxon>Selenomonadaceae</taxon>
        <taxon>Pectinatus</taxon>
    </lineage>
</organism>
<protein>
    <submittedName>
        <fullName evidence="7">Heptaprenyl diphosphate synthase</fullName>
        <ecNumber evidence="7">2.5.1.30</ecNumber>
    </submittedName>
</protein>
<dbReference type="GO" id="GO:0000010">
    <property type="term" value="F:heptaprenyl diphosphate synthase activity"/>
    <property type="evidence" value="ECO:0007669"/>
    <property type="project" value="UniProtKB-EC"/>
</dbReference>
<evidence type="ECO:0000313" key="7">
    <source>
        <dbReference type="EMBL" id="MBB5335366.1"/>
    </source>
</evidence>
<dbReference type="InterPro" id="IPR000092">
    <property type="entry name" value="Polyprenyl_synt"/>
</dbReference>
<accession>A0A840UE28</accession>
<dbReference type="InterPro" id="IPR033749">
    <property type="entry name" value="Polyprenyl_synt_CS"/>
</dbReference>
<dbReference type="PANTHER" id="PTHR12001:SF69">
    <property type="entry name" value="ALL TRANS-POLYPRENYL-DIPHOSPHATE SYNTHASE PDSS1"/>
    <property type="match status" value="1"/>
</dbReference>
<evidence type="ECO:0000256" key="6">
    <source>
        <dbReference type="RuleBase" id="RU004466"/>
    </source>
</evidence>
<dbReference type="PANTHER" id="PTHR12001">
    <property type="entry name" value="GERANYLGERANYL PYROPHOSPHATE SYNTHASE"/>
    <property type="match status" value="1"/>
</dbReference>
<dbReference type="GO" id="GO:0046872">
    <property type="term" value="F:metal ion binding"/>
    <property type="evidence" value="ECO:0007669"/>
    <property type="project" value="UniProtKB-KW"/>
</dbReference>
<comment type="caution">
    <text evidence="7">The sequence shown here is derived from an EMBL/GenBank/DDBJ whole genome shotgun (WGS) entry which is preliminary data.</text>
</comment>
<sequence>MLINKMLYVIKKDLQALEQGLYHEVHSDVDLITDIGTHLVKSGGKRLRPALCILAARSKKDYELEYVLPLAITIELIHMASLVHDDVLDNASTRRGAATANAKWGNNVSILSGDFLFARAFALIADKDYDKRVLLRLAKIICGLSEGEIHQNEKHFRLRTEEEYYDAIAKKTADFIAASCEIGGILAGLGREDTDKLYKYGLYLGMAFQITDDILDITSNDEKIGKPAGNDILQGIITLPVIQATKTSPVREELINIITDENLDKAMVKRAVAITRDSDGLDYTRKKVYDYLEMAKESLPAALPKEIRQSFIEIAEFVGKRDF</sequence>